<gene>
    <name evidence="2" type="ORF">MC378_04930</name>
</gene>
<comment type="caution">
    <text evidence="2">The sequence shown here is derived from an EMBL/GenBank/DDBJ whole genome shotgun (WGS) entry which is preliminary data.</text>
</comment>
<keyword evidence="1" id="KW-0812">Transmembrane</keyword>
<dbReference type="RefSeq" id="WP_242177611.1">
    <property type="nucleotide sequence ID" value="NZ_JAKQYM010000002.1"/>
</dbReference>
<feature type="transmembrane region" description="Helical" evidence="1">
    <location>
        <begin position="21"/>
        <end position="42"/>
    </location>
</feature>
<sequence length="111" mass="11794">MSNLKLKLKKVDAVKYGIITGATMALLSFIMLSIAFLFTSLIGLGSDAGALGAIFGGGIIMIILAPILYFIIGFIVGWIGAIIVNFILKKTDGLNLEFENTGLDINQIGNE</sequence>
<evidence type="ECO:0000313" key="3">
    <source>
        <dbReference type="Proteomes" id="UP001139369"/>
    </source>
</evidence>
<proteinExistence type="predicted"/>
<feature type="transmembrane region" description="Helical" evidence="1">
    <location>
        <begin position="54"/>
        <end position="87"/>
    </location>
</feature>
<evidence type="ECO:0008006" key="4">
    <source>
        <dbReference type="Google" id="ProtNLM"/>
    </source>
</evidence>
<keyword evidence="1" id="KW-1133">Transmembrane helix</keyword>
<evidence type="ECO:0000256" key="1">
    <source>
        <dbReference type="SAM" id="Phobius"/>
    </source>
</evidence>
<dbReference type="EMBL" id="JAKQYM010000002">
    <property type="protein sequence ID" value="MCI2228501.1"/>
    <property type="molecule type" value="Genomic_DNA"/>
</dbReference>
<reference evidence="2" key="1">
    <citation type="submission" date="2022-02" db="EMBL/GenBank/DDBJ databases">
        <title>Polaribacter sp. MSW13, isolated from seawater.</title>
        <authorList>
            <person name="Kristyanto S."/>
            <person name="Jung J."/>
            <person name="Jeon C.O."/>
        </authorList>
    </citation>
    <scope>NUCLEOTIDE SEQUENCE</scope>
    <source>
        <strain evidence="2">MSW13</strain>
    </source>
</reference>
<name>A0A9X1VLS3_9FLAO</name>
<keyword evidence="3" id="KW-1185">Reference proteome</keyword>
<protein>
    <recommendedName>
        <fullName evidence="4">DUF3566 domain-containing protein</fullName>
    </recommendedName>
</protein>
<dbReference type="AlphaFoldDB" id="A0A9X1VLS3"/>
<organism evidence="2 3">
    <name type="scientific">Polaribacter marinus</name>
    <dbReference type="NCBI Taxonomy" id="2916838"/>
    <lineage>
        <taxon>Bacteria</taxon>
        <taxon>Pseudomonadati</taxon>
        <taxon>Bacteroidota</taxon>
        <taxon>Flavobacteriia</taxon>
        <taxon>Flavobacteriales</taxon>
        <taxon>Flavobacteriaceae</taxon>
    </lineage>
</organism>
<accession>A0A9X1VLS3</accession>
<evidence type="ECO:0000313" key="2">
    <source>
        <dbReference type="EMBL" id="MCI2228501.1"/>
    </source>
</evidence>
<keyword evidence="1" id="KW-0472">Membrane</keyword>
<dbReference type="Proteomes" id="UP001139369">
    <property type="component" value="Unassembled WGS sequence"/>
</dbReference>